<feature type="binding site" evidence="1">
    <location>
        <position position="60"/>
    </location>
    <ligand>
        <name>Mg(2+)</name>
        <dbReference type="ChEBI" id="CHEBI:18420"/>
        <label>4</label>
    </ligand>
</feature>
<keyword evidence="1" id="KW-0547">Nucleotide-binding</keyword>
<comment type="function">
    <text evidence="1">Catalyzes the ATP-dependent phosphorylation of thiamine-monophosphate (TMP) to form thiamine-pyrophosphate (TPP), the active form of vitamin B1.</text>
</comment>
<comment type="similarity">
    <text evidence="1">Belongs to the thiamine-monophosphate kinase family.</text>
</comment>
<feature type="binding site" evidence="1">
    <location>
        <position position="60"/>
    </location>
    <ligand>
        <name>Mg(2+)</name>
        <dbReference type="ChEBI" id="CHEBI:18420"/>
        <label>3</label>
    </ligand>
</feature>
<feature type="binding site" evidence="1">
    <location>
        <position position="307"/>
    </location>
    <ligand>
        <name>substrate</name>
    </ligand>
</feature>
<dbReference type="GO" id="GO:0005524">
    <property type="term" value="F:ATP binding"/>
    <property type="evidence" value="ECO:0007669"/>
    <property type="project" value="UniProtKB-UniRule"/>
</dbReference>
<dbReference type="GO" id="GO:0009228">
    <property type="term" value="P:thiamine biosynthetic process"/>
    <property type="evidence" value="ECO:0007669"/>
    <property type="project" value="UniProtKB-KW"/>
</dbReference>
<dbReference type="InterPro" id="IPR006283">
    <property type="entry name" value="ThiL-like"/>
</dbReference>
<dbReference type="Proteomes" id="UP000239485">
    <property type="component" value="Unassembled WGS sequence"/>
</dbReference>
<dbReference type="CDD" id="cd02194">
    <property type="entry name" value="ThiL"/>
    <property type="match status" value="1"/>
</dbReference>
<feature type="binding site" evidence="1">
    <location>
        <position position="248"/>
    </location>
    <ligand>
        <name>ATP</name>
        <dbReference type="ChEBI" id="CHEBI:30616"/>
    </ligand>
</feature>
<dbReference type="InterPro" id="IPR036921">
    <property type="entry name" value="PurM-like_N_sf"/>
</dbReference>
<dbReference type="SUPFAM" id="SSF55326">
    <property type="entry name" value="PurM N-terminal domain-like"/>
    <property type="match status" value="1"/>
</dbReference>
<dbReference type="SUPFAM" id="SSF56042">
    <property type="entry name" value="PurM C-terminal domain-like"/>
    <property type="match status" value="1"/>
</dbReference>
<dbReference type="Pfam" id="PF02769">
    <property type="entry name" value="AIRS_C"/>
    <property type="match status" value="1"/>
</dbReference>
<evidence type="ECO:0000259" key="3">
    <source>
        <dbReference type="Pfam" id="PF00586"/>
    </source>
</evidence>
<feature type="binding site" evidence="1">
    <location>
        <position position="75"/>
    </location>
    <ligand>
        <name>Mg(2+)</name>
        <dbReference type="ChEBI" id="CHEBI:18420"/>
        <label>1</label>
    </ligand>
</feature>
<proteinExistence type="inferred from homology"/>
<dbReference type="InterPro" id="IPR016188">
    <property type="entry name" value="PurM-like_N"/>
</dbReference>
<comment type="caution">
    <text evidence="5">The sequence shown here is derived from an EMBL/GenBank/DDBJ whole genome shotgun (WGS) entry which is preliminary data.</text>
</comment>
<dbReference type="UniPathway" id="UPA00060">
    <property type="reaction ID" value="UER00142"/>
</dbReference>
<dbReference type="EMBL" id="PTJD01000001">
    <property type="protein sequence ID" value="PPK98551.1"/>
    <property type="molecule type" value="Genomic_DNA"/>
</dbReference>
<feature type="domain" description="PurM-like N-terminal" evidence="3">
    <location>
        <begin position="58"/>
        <end position="168"/>
    </location>
</feature>
<dbReference type="InterPro" id="IPR036676">
    <property type="entry name" value="PurM-like_C_sf"/>
</dbReference>
<gene>
    <name evidence="1" type="primary">thiL</name>
    <name evidence="5" type="ORF">CLV92_101247</name>
</gene>
<feature type="binding site" evidence="1">
    <location>
        <position position="105"/>
    </location>
    <ligand>
        <name>Mg(2+)</name>
        <dbReference type="ChEBI" id="CHEBI:18420"/>
        <label>4</label>
    </ligand>
</feature>
<dbReference type="GO" id="GO:0009229">
    <property type="term" value="P:thiamine diphosphate biosynthetic process"/>
    <property type="evidence" value="ECO:0007669"/>
    <property type="project" value="UniProtKB-UniRule"/>
</dbReference>
<keyword evidence="1" id="KW-0067">ATP-binding</keyword>
<feature type="binding site" evidence="1">
    <location>
        <position position="178"/>
    </location>
    <ligand>
        <name>ATP</name>
        <dbReference type="ChEBI" id="CHEBI:30616"/>
    </ligand>
</feature>
<accession>A0A2S6IWL9</accession>
<protein>
    <recommendedName>
        <fullName evidence="1">Thiamine-monophosphate kinase</fullName>
        <shortName evidence="1">TMP kinase</shortName>
        <shortName evidence="1">Thiamine-phosphate kinase</shortName>
        <ecNumber evidence="1">2.7.4.16</ecNumber>
    </recommendedName>
</protein>
<feature type="binding site" evidence="1">
    <location>
        <position position="83"/>
    </location>
    <ligand>
        <name>substrate</name>
    </ligand>
</feature>
<dbReference type="PIRSF" id="PIRSF005303">
    <property type="entry name" value="Thiam_monoph_kin"/>
    <property type="match status" value="1"/>
</dbReference>
<feature type="binding site" evidence="1">
    <location>
        <position position="105"/>
    </location>
    <ligand>
        <name>Mg(2+)</name>
        <dbReference type="ChEBI" id="CHEBI:18420"/>
        <label>3</label>
    </ligand>
</feature>
<dbReference type="NCBIfam" id="NF004351">
    <property type="entry name" value="PRK05731.1-4"/>
    <property type="match status" value="1"/>
</dbReference>
<name>A0A2S6IWL9_9ACTN</name>
<dbReference type="PANTHER" id="PTHR30270:SF0">
    <property type="entry name" value="THIAMINE-MONOPHOSPHATE KINASE"/>
    <property type="match status" value="1"/>
</dbReference>
<keyword evidence="1 5" id="KW-0418">Kinase</keyword>
<dbReference type="GO" id="GO:0000287">
    <property type="term" value="F:magnesium ion binding"/>
    <property type="evidence" value="ECO:0007669"/>
    <property type="project" value="UniProtKB-UniRule"/>
</dbReference>
<feature type="region of interest" description="Disordered" evidence="2">
    <location>
        <begin position="1"/>
        <end position="29"/>
    </location>
</feature>
<dbReference type="OrthoDB" id="9802811at2"/>
<dbReference type="PANTHER" id="PTHR30270">
    <property type="entry name" value="THIAMINE-MONOPHOSPHATE KINASE"/>
    <property type="match status" value="1"/>
</dbReference>
<feature type="domain" description="PurM-like C-terminal" evidence="4">
    <location>
        <begin position="182"/>
        <end position="272"/>
    </location>
</feature>
<dbReference type="GO" id="GO:0009030">
    <property type="term" value="F:thiamine-phosphate kinase activity"/>
    <property type="evidence" value="ECO:0007669"/>
    <property type="project" value="UniProtKB-UniRule"/>
</dbReference>
<keyword evidence="1" id="KW-0460">Magnesium</keyword>
<comment type="catalytic activity">
    <reaction evidence="1">
        <text>thiamine phosphate + ATP = thiamine diphosphate + ADP</text>
        <dbReference type="Rhea" id="RHEA:15913"/>
        <dbReference type="ChEBI" id="CHEBI:30616"/>
        <dbReference type="ChEBI" id="CHEBI:37575"/>
        <dbReference type="ChEBI" id="CHEBI:58937"/>
        <dbReference type="ChEBI" id="CHEBI:456216"/>
        <dbReference type="EC" id="2.7.4.16"/>
    </reaction>
</comment>
<feature type="binding site" evidence="1">
    <location>
        <position position="353"/>
    </location>
    <ligand>
        <name>substrate</name>
    </ligand>
</feature>
<comment type="caution">
    <text evidence="1">Lacks conserved residue(s) required for the propagation of feature annotation.</text>
</comment>
<feature type="binding site" evidence="1">
    <location>
        <position position="153"/>
    </location>
    <ligand>
        <name>Mg(2+)</name>
        <dbReference type="ChEBI" id="CHEBI:18420"/>
        <label>1</label>
    </ligand>
</feature>
<evidence type="ECO:0000256" key="2">
    <source>
        <dbReference type="SAM" id="MobiDB-lite"/>
    </source>
</evidence>
<sequence>MQPRDDAGRDDPDGARGGRGPARRDDPGLLVGDLDEDALIARFLPLLPTAPTTLTGPGDDAAVLAAPDRRVVATTDMLVEGRDFRRDWSSGMDVGWKAAAQNLADVAAMGACPTALLVALGLPRDVRVGWVLDLARGLAAACEGTGAAVVGGDLSSASEVVLSVTALGDLGGVAPVLRSGARPGDRVAVAGRIGFSAAGLALLEAGLTGAGLDPHAAALVEAHRRPRPALAAGPAAARAGASALMDVSDGLLRDAGRIARASGVVLDLHGTTGALALWQDDLLARCGSLSGFCGAEDARRWVLTGGEDHALLACFPPEAALPVGFDVIGEVRAGAEAGVLVDSSPVHDLGQGWDHFAR</sequence>
<dbReference type="RefSeq" id="WP_104430940.1">
    <property type="nucleotide sequence ID" value="NZ_PTJD01000001.1"/>
</dbReference>
<dbReference type="Pfam" id="PF00586">
    <property type="entry name" value="AIRS"/>
    <property type="match status" value="1"/>
</dbReference>
<keyword evidence="1" id="KW-0784">Thiamine biosynthesis</keyword>
<keyword evidence="1" id="KW-0808">Transferase</keyword>
<comment type="pathway">
    <text evidence="1">Cofactor biosynthesis; thiamine diphosphate biosynthesis; thiamine diphosphate from thiamine phosphate: step 1/1.</text>
</comment>
<keyword evidence="1" id="KW-0479">Metal-binding</keyword>
<evidence type="ECO:0000256" key="1">
    <source>
        <dbReference type="HAMAP-Rule" id="MF_02128"/>
    </source>
</evidence>
<dbReference type="Gene3D" id="3.90.650.10">
    <property type="entry name" value="PurM-like C-terminal domain"/>
    <property type="match status" value="1"/>
</dbReference>
<dbReference type="EC" id="2.7.4.16" evidence="1"/>
<keyword evidence="6" id="KW-1185">Reference proteome</keyword>
<dbReference type="HAMAP" id="MF_02128">
    <property type="entry name" value="TMP_kinase"/>
    <property type="match status" value="1"/>
</dbReference>
<feature type="compositionally biased region" description="Basic and acidic residues" evidence="2">
    <location>
        <begin position="1"/>
        <end position="27"/>
    </location>
</feature>
<feature type="binding site" evidence="1">
    <location>
        <begin position="152"/>
        <end position="153"/>
    </location>
    <ligand>
        <name>ATP</name>
        <dbReference type="ChEBI" id="CHEBI:30616"/>
    </ligand>
</feature>
<feature type="binding site" evidence="1">
    <location>
        <position position="76"/>
    </location>
    <ligand>
        <name>Mg(2+)</name>
        <dbReference type="ChEBI" id="CHEBI:18420"/>
        <label>2</label>
    </ligand>
</feature>
<feature type="binding site" evidence="1">
    <location>
        <position position="105"/>
    </location>
    <ligand>
        <name>Mg(2+)</name>
        <dbReference type="ChEBI" id="CHEBI:18420"/>
        <label>2</label>
    </ligand>
</feature>
<evidence type="ECO:0000313" key="6">
    <source>
        <dbReference type="Proteomes" id="UP000239485"/>
    </source>
</evidence>
<dbReference type="AlphaFoldDB" id="A0A2S6IWL9"/>
<comment type="miscellaneous">
    <text evidence="1">Reaction mechanism of ThiL seems to utilize a direct, inline transfer of the gamma-phosphate of ATP to TMP rather than a phosphorylated enzyme intermediate.</text>
</comment>
<feature type="binding site" evidence="1">
    <location>
        <position position="76"/>
    </location>
    <ligand>
        <name>Mg(2+)</name>
        <dbReference type="ChEBI" id="CHEBI:18420"/>
        <label>1</label>
    </ligand>
</feature>
<reference evidence="5 6" key="1">
    <citation type="submission" date="2018-02" db="EMBL/GenBank/DDBJ databases">
        <title>Genomic Encyclopedia of Archaeal and Bacterial Type Strains, Phase II (KMG-II): from individual species to whole genera.</title>
        <authorList>
            <person name="Goeker M."/>
        </authorList>
    </citation>
    <scope>NUCLEOTIDE SEQUENCE [LARGE SCALE GENOMIC DNA]</scope>
    <source>
        <strain evidence="5 6">DSM 22857</strain>
    </source>
</reference>
<evidence type="ECO:0000259" key="4">
    <source>
        <dbReference type="Pfam" id="PF02769"/>
    </source>
</evidence>
<evidence type="ECO:0000313" key="5">
    <source>
        <dbReference type="EMBL" id="PPK98551.1"/>
    </source>
</evidence>
<dbReference type="NCBIfam" id="TIGR01379">
    <property type="entry name" value="thiL"/>
    <property type="match status" value="1"/>
</dbReference>
<dbReference type="InterPro" id="IPR010918">
    <property type="entry name" value="PurM-like_C_dom"/>
</dbReference>
<organism evidence="5 6">
    <name type="scientific">Kineococcus xinjiangensis</name>
    <dbReference type="NCBI Taxonomy" id="512762"/>
    <lineage>
        <taxon>Bacteria</taxon>
        <taxon>Bacillati</taxon>
        <taxon>Actinomycetota</taxon>
        <taxon>Actinomycetes</taxon>
        <taxon>Kineosporiales</taxon>
        <taxon>Kineosporiaceae</taxon>
        <taxon>Kineococcus</taxon>
    </lineage>
</organism>
<feature type="binding site" evidence="1">
    <location>
        <position position="74"/>
    </location>
    <ligand>
        <name>Mg(2+)</name>
        <dbReference type="ChEBI" id="CHEBI:18420"/>
        <label>4</label>
    </ligand>
</feature>
<dbReference type="Gene3D" id="3.30.1330.10">
    <property type="entry name" value="PurM-like, N-terminal domain"/>
    <property type="match status" value="1"/>
</dbReference>
<feature type="binding site" evidence="1">
    <location>
        <position position="246"/>
    </location>
    <ligand>
        <name>Mg(2+)</name>
        <dbReference type="ChEBI" id="CHEBI:18420"/>
        <label>3</label>
    </ligand>
</feature>
<feature type="binding site" evidence="1">
    <location>
        <position position="249"/>
    </location>
    <ligand>
        <name>Mg(2+)</name>
        <dbReference type="ChEBI" id="CHEBI:18420"/>
        <label>5</label>
    </ligand>
</feature>